<name>A0ABN7V031_GIGMA</name>
<dbReference type="Proteomes" id="UP000789901">
    <property type="component" value="Unassembled WGS sequence"/>
</dbReference>
<dbReference type="EMBL" id="CAJVQB010007629">
    <property type="protein sequence ID" value="CAG8706488.1"/>
    <property type="molecule type" value="Genomic_DNA"/>
</dbReference>
<organism evidence="1 2">
    <name type="scientific">Gigaspora margarita</name>
    <dbReference type="NCBI Taxonomy" id="4874"/>
    <lineage>
        <taxon>Eukaryota</taxon>
        <taxon>Fungi</taxon>
        <taxon>Fungi incertae sedis</taxon>
        <taxon>Mucoromycota</taxon>
        <taxon>Glomeromycotina</taxon>
        <taxon>Glomeromycetes</taxon>
        <taxon>Diversisporales</taxon>
        <taxon>Gigasporaceae</taxon>
        <taxon>Gigaspora</taxon>
    </lineage>
</organism>
<reference evidence="1 2" key="1">
    <citation type="submission" date="2021-06" db="EMBL/GenBank/DDBJ databases">
        <authorList>
            <person name="Kallberg Y."/>
            <person name="Tangrot J."/>
            <person name="Rosling A."/>
        </authorList>
    </citation>
    <scope>NUCLEOTIDE SEQUENCE [LARGE SCALE GENOMIC DNA]</scope>
    <source>
        <strain evidence="1 2">120-4 pot B 10/14</strain>
    </source>
</reference>
<proteinExistence type="predicted"/>
<evidence type="ECO:0000313" key="1">
    <source>
        <dbReference type="EMBL" id="CAG8706488.1"/>
    </source>
</evidence>
<comment type="caution">
    <text evidence="1">The sequence shown here is derived from an EMBL/GenBank/DDBJ whole genome shotgun (WGS) entry which is preliminary data.</text>
</comment>
<evidence type="ECO:0000313" key="2">
    <source>
        <dbReference type="Proteomes" id="UP000789901"/>
    </source>
</evidence>
<accession>A0ABN7V031</accession>
<keyword evidence="2" id="KW-1185">Reference proteome</keyword>
<protein>
    <submittedName>
        <fullName evidence="1">31079_t:CDS:1</fullName>
    </submittedName>
</protein>
<gene>
    <name evidence="1" type="ORF">GMARGA_LOCUS12475</name>
</gene>
<sequence length="40" mass="4556">MLVSEEENPEHITPSTQLKLYLTKWYEAHALLEATALAVD</sequence>